<keyword evidence="3" id="KW-0472">Membrane</keyword>
<organism evidence="4 5">
    <name type="scientific">Reticulomyxa filosa</name>
    <dbReference type="NCBI Taxonomy" id="46433"/>
    <lineage>
        <taxon>Eukaryota</taxon>
        <taxon>Sar</taxon>
        <taxon>Rhizaria</taxon>
        <taxon>Retaria</taxon>
        <taxon>Foraminifera</taxon>
        <taxon>Monothalamids</taxon>
        <taxon>Reticulomyxidae</taxon>
        <taxon>Reticulomyxa</taxon>
    </lineage>
</organism>
<evidence type="ECO:0000256" key="2">
    <source>
        <dbReference type="SAM" id="MobiDB-lite"/>
    </source>
</evidence>
<feature type="transmembrane region" description="Helical" evidence="3">
    <location>
        <begin position="65"/>
        <end position="82"/>
    </location>
</feature>
<comment type="caution">
    <text evidence="4">The sequence shown here is derived from an EMBL/GenBank/DDBJ whole genome shotgun (WGS) entry which is preliminary data.</text>
</comment>
<feature type="compositionally biased region" description="Basic residues" evidence="2">
    <location>
        <begin position="169"/>
        <end position="179"/>
    </location>
</feature>
<dbReference type="AlphaFoldDB" id="X6PC49"/>
<feature type="compositionally biased region" description="Polar residues" evidence="2">
    <location>
        <begin position="182"/>
        <end position="191"/>
    </location>
</feature>
<gene>
    <name evidence="4" type="ORF">RFI_01422</name>
</gene>
<dbReference type="Proteomes" id="UP000023152">
    <property type="component" value="Unassembled WGS sequence"/>
</dbReference>
<feature type="compositionally biased region" description="Basic and acidic residues" evidence="2">
    <location>
        <begin position="192"/>
        <end position="208"/>
    </location>
</feature>
<protein>
    <submittedName>
        <fullName evidence="4">Uncharacterized protein</fullName>
    </submittedName>
</protein>
<name>X6PC49_RETFI</name>
<proteinExistence type="predicted"/>
<feature type="coiled-coil region" evidence="1">
    <location>
        <begin position="217"/>
        <end position="244"/>
    </location>
</feature>
<sequence length="279" mass="33037">MFEKLRKIFLELKKKKKTFAVSNKKNFVLHTSSSFFPLFQRFQVFFSTISVIDTCQKFTNELRRYLFLFFNQIIIIVFRFSATLGKKNRQNFKEKTCEFERTMELSRNTEKIEESYIYESVNVKKKTSVHIKYMYCGAIDPKFLKSEQESVINSTVDDSGQKQEQKVKTFGRRRSRRRVNPINATREISGQQKEDSTHETSEQQRQEQKNNSTYENYELQHQQIESLKKENAILRKSNMKLTLKVAKLMTIINKVNNICAGDEPDMEPPTKKVKINEKC</sequence>
<keyword evidence="3" id="KW-1133">Transmembrane helix</keyword>
<evidence type="ECO:0000313" key="5">
    <source>
        <dbReference type="Proteomes" id="UP000023152"/>
    </source>
</evidence>
<feature type="region of interest" description="Disordered" evidence="2">
    <location>
        <begin position="154"/>
        <end position="213"/>
    </location>
</feature>
<keyword evidence="1" id="KW-0175">Coiled coil</keyword>
<reference evidence="4 5" key="1">
    <citation type="journal article" date="2013" name="Curr. Biol.">
        <title>The Genome of the Foraminiferan Reticulomyxa filosa.</title>
        <authorList>
            <person name="Glockner G."/>
            <person name="Hulsmann N."/>
            <person name="Schleicher M."/>
            <person name="Noegel A.A."/>
            <person name="Eichinger L."/>
            <person name="Gallinger C."/>
            <person name="Pawlowski J."/>
            <person name="Sierra R."/>
            <person name="Euteneuer U."/>
            <person name="Pillet L."/>
            <person name="Moustafa A."/>
            <person name="Platzer M."/>
            <person name="Groth M."/>
            <person name="Szafranski K."/>
            <person name="Schliwa M."/>
        </authorList>
    </citation>
    <scope>NUCLEOTIDE SEQUENCE [LARGE SCALE GENOMIC DNA]</scope>
</reference>
<evidence type="ECO:0000256" key="1">
    <source>
        <dbReference type="SAM" id="Coils"/>
    </source>
</evidence>
<evidence type="ECO:0000313" key="4">
    <source>
        <dbReference type="EMBL" id="ETO35639.1"/>
    </source>
</evidence>
<accession>X6PC49</accession>
<dbReference type="EMBL" id="ASPP01001443">
    <property type="protein sequence ID" value="ETO35639.1"/>
    <property type="molecule type" value="Genomic_DNA"/>
</dbReference>
<keyword evidence="5" id="KW-1185">Reference proteome</keyword>
<keyword evidence="3" id="KW-0812">Transmembrane</keyword>
<evidence type="ECO:0000256" key="3">
    <source>
        <dbReference type="SAM" id="Phobius"/>
    </source>
</evidence>